<protein>
    <submittedName>
        <fullName evidence="1">Uncharacterized protein</fullName>
    </submittedName>
</protein>
<dbReference type="AlphaFoldDB" id="A0A7W7D5M9"/>
<accession>A0A7W7D5M9</accession>
<dbReference type="EMBL" id="JACHND010000001">
    <property type="protein sequence ID" value="MBB4700561.1"/>
    <property type="molecule type" value="Genomic_DNA"/>
</dbReference>
<evidence type="ECO:0000313" key="2">
    <source>
        <dbReference type="Proteomes" id="UP000542210"/>
    </source>
</evidence>
<proteinExistence type="predicted"/>
<reference evidence="1 2" key="1">
    <citation type="submission" date="2020-08" db="EMBL/GenBank/DDBJ databases">
        <title>Sequencing the genomes of 1000 actinobacteria strains.</title>
        <authorList>
            <person name="Klenk H.-P."/>
        </authorList>
    </citation>
    <scope>NUCLEOTIDE SEQUENCE [LARGE SCALE GENOMIC DNA]</scope>
    <source>
        <strain evidence="1 2">DSM 45784</strain>
    </source>
</reference>
<gene>
    <name evidence="1" type="ORF">BJ982_002105</name>
</gene>
<keyword evidence="2" id="KW-1185">Reference proteome</keyword>
<comment type="caution">
    <text evidence="1">The sequence shown here is derived from an EMBL/GenBank/DDBJ whole genome shotgun (WGS) entry which is preliminary data.</text>
</comment>
<dbReference type="Proteomes" id="UP000542210">
    <property type="component" value="Unassembled WGS sequence"/>
</dbReference>
<dbReference type="RefSeq" id="WP_184878910.1">
    <property type="nucleotide sequence ID" value="NZ_BOOV01000039.1"/>
</dbReference>
<evidence type="ECO:0000313" key="1">
    <source>
        <dbReference type="EMBL" id="MBB4700561.1"/>
    </source>
</evidence>
<organism evidence="1 2">
    <name type="scientific">Sphaerisporangium siamense</name>
    <dbReference type="NCBI Taxonomy" id="795645"/>
    <lineage>
        <taxon>Bacteria</taxon>
        <taxon>Bacillati</taxon>
        <taxon>Actinomycetota</taxon>
        <taxon>Actinomycetes</taxon>
        <taxon>Streptosporangiales</taxon>
        <taxon>Streptosporangiaceae</taxon>
        <taxon>Sphaerisporangium</taxon>
    </lineage>
</organism>
<name>A0A7W7D5M9_9ACTN</name>
<sequence length="238" mass="25981">MGDARMRDFPGAVVRLESEADVLQDPEDQTAHARYAVEGLLAFCDEFCEPVSMDLSLAYHERDFDYPMSDPVPPRPFHLLRAASVPPGVEVRPAWAGAKAAVVDELSVDTVTDFVARALDQDVPGGGSLGWYESAFRATRVRLPEPLGTRGFVELQAESDAVRYPVERRGDGLWVSGPGPAGVLNAPIELRMTKESGLLVFEASVYWSLWAEDGPGRSFVKDGVERMRGLGWTAADEG</sequence>